<feature type="transmembrane region" description="Helical" evidence="1">
    <location>
        <begin position="42"/>
        <end position="63"/>
    </location>
</feature>
<feature type="transmembrane region" description="Helical" evidence="1">
    <location>
        <begin position="12"/>
        <end position="30"/>
    </location>
</feature>
<evidence type="ECO:0000256" key="1">
    <source>
        <dbReference type="SAM" id="Phobius"/>
    </source>
</evidence>
<feature type="transmembrane region" description="Helical" evidence="1">
    <location>
        <begin position="84"/>
        <end position="104"/>
    </location>
</feature>
<reference evidence="2 3" key="1">
    <citation type="submission" date="2020-04" db="EMBL/GenBank/DDBJ databases">
        <authorList>
            <person name="De Canck E."/>
        </authorList>
    </citation>
    <scope>NUCLEOTIDE SEQUENCE [LARGE SCALE GENOMIC DNA]</scope>
    <source>
        <strain evidence="2 3">LMG 28688</strain>
    </source>
</reference>
<feature type="transmembrane region" description="Helical" evidence="1">
    <location>
        <begin position="201"/>
        <end position="224"/>
    </location>
</feature>
<keyword evidence="1" id="KW-0812">Transmembrane</keyword>
<evidence type="ECO:0008006" key="4">
    <source>
        <dbReference type="Google" id="ProtNLM"/>
    </source>
</evidence>
<keyword evidence="3" id="KW-1185">Reference proteome</keyword>
<name>A0A6J5GUU0_9BURK</name>
<feature type="transmembrane region" description="Helical" evidence="1">
    <location>
        <begin position="230"/>
        <end position="251"/>
    </location>
</feature>
<feature type="transmembrane region" description="Helical" evidence="1">
    <location>
        <begin position="110"/>
        <end position="129"/>
    </location>
</feature>
<sequence length="404" mass="43546">MGYGRLIGKAEAIIATGMPGLYRVLAFMSIQNIYSLSDLGRAASAFSVAQILAFFTAIGWATLILARVPAAKDRNERVQRFYELLRMAVVSLLFCGLGVAVWSHFLKPEISGLEIVTIMLGWTFYQVTRHYFLSMREYRRVIAYDAFLLVATAGCIVAFHSLGMSAGLPLGVALAATGVLMLLNVGLPARFSWLGKFELKGIEFGFTNFLSGGVALSLVPIANYTDGSRFAGVISLFASISAISGLIPRAISMYRLPDLSRQVSAGKSLAQITAQTNREIMKASGGALLVNAFIVLGFALFKGAHEGLEYEMICSLAICAQSCLSMLSTAHSNVLMVCEESRKSMSINFISCGLFVAALGIFYTVFGGLNFAFVLVVCILVTGLRNIMLKRRSAPLLTPAVRAG</sequence>
<accession>A0A6J5GUU0</accession>
<dbReference type="EMBL" id="CADIKL010000050">
    <property type="protein sequence ID" value="CAB3806663.1"/>
    <property type="molecule type" value="Genomic_DNA"/>
</dbReference>
<keyword evidence="1" id="KW-0472">Membrane</keyword>
<evidence type="ECO:0000313" key="3">
    <source>
        <dbReference type="Proteomes" id="UP000494119"/>
    </source>
</evidence>
<dbReference type="AlphaFoldDB" id="A0A6J5GUU0"/>
<feature type="transmembrane region" description="Helical" evidence="1">
    <location>
        <begin position="141"/>
        <end position="162"/>
    </location>
</feature>
<proteinExistence type="predicted"/>
<protein>
    <recommendedName>
        <fullName evidence="4">Polysaccharide biosynthesis protein C-terminal domain-containing protein</fullName>
    </recommendedName>
</protein>
<feature type="transmembrane region" description="Helical" evidence="1">
    <location>
        <begin position="285"/>
        <end position="304"/>
    </location>
</feature>
<evidence type="ECO:0000313" key="2">
    <source>
        <dbReference type="EMBL" id="CAB3806663.1"/>
    </source>
</evidence>
<dbReference type="Proteomes" id="UP000494119">
    <property type="component" value="Unassembled WGS sequence"/>
</dbReference>
<gene>
    <name evidence="2" type="ORF">LMG28688_06379</name>
</gene>
<feature type="transmembrane region" description="Helical" evidence="1">
    <location>
        <begin position="168"/>
        <end position="189"/>
    </location>
</feature>
<keyword evidence="1" id="KW-1133">Transmembrane helix</keyword>
<dbReference type="RefSeq" id="WP_129562804.1">
    <property type="nucleotide sequence ID" value="NZ_CADIKL010000050.1"/>
</dbReference>
<organism evidence="2 3">
    <name type="scientific">Paraburkholderia caffeinitolerans</name>
    <dbReference type="NCBI Taxonomy" id="1723730"/>
    <lineage>
        <taxon>Bacteria</taxon>
        <taxon>Pseudomonadati</taxon>
        <taxon>Pseudomonadota</taxon>
        <taxon>Betaproteobacteria</taxon>
        <taxon>Burkholderiales</taxon>
        <taxon>Burkholderiaceae</taxon>
        <taxon>Paraburkholderia</taxon>
    </lineage>
</organism>